<evidence type="ECO:0000256" key="1">
    <source>
        <dbReference type="ARBA" id="ARBA00004141"/>
    </source>
</evidence>
<dbReference type="Proteomes" id="UP000605805">
    <property type="component" value="Unassembled WGS sequence"/>
</dbReference>
<dbReference type="InterPro" id="IPR014721">
    <property type="entry name" value="Ribsml_uS5_D2-typ_fold_subgr"/>
</dbReference>
<comment type="subcellular location">
    <subcellularLocation>
        <location evidence="1">Membrane</location>
        <topology evidence="1">Multi-pass membrane protein</topology>
    </subcellularLocation>
</comment>
<dbReference type="InterPro" id="IPR008269">
    <property type="entry name" value="Lon_proteolytic"/>
</dbReference>
<dbReference type="GO" id="GO:0004176">
    <property type="term" value="F:ATP-dependent peptidase activity"/>
    <property type="evidence" value="ECO:0007669"/>
    <property type="project" value="InterPro"/>
</dbReference>
<evidence type="ECO:0000313" key="3">
    <source>
        <dbReference type="EMBL" id="HIP57393.1"/>
    </source>
</evidence>
<dbReference type="PRINTS" id="PR00830">
    <property type="entry name" value="ENDOLAPTASE"/>
</dbReference>
<dbReference type="Gene3D" id="3.30.230.10">
    <property type="match status" value="1"/>
</dbReference>
<dbReference type="GO" id="GO:0004252">
    <property type="term" value="F:serine-type endopeptidase activity"/>
    <property type="evidence" value="ECO:0007669"/>
    <property type="project" value="InterPro"/>
</dbReference>
<comment type="caution">
    <text evidence="3">The sequence shown here is derived from an EMBL/GenBank/DDBJ whole genome shotgun (WGS) entry which is preliminary data.</text>
</comment>
<gene>
    <name evidence="3" type="ORF">EYH02_04930</name>
</gene>
<protein>
    <recommendedName>
        <fullName evidence="2">Lon proteolytic domain-containing protein</fullName>
    </recommendedName>
</protein>
<organism evidence="3 4">
    <name type="scientific">Ignisphaera aggregans</name>
    <dbReference type="NCBI Taxonomy" id="334771"/>
    <lineage>
        <taxon>Archaea</taxon>
        <taxon>Thermoproteota</taxon>
        <taxon>Thermoprotei</taxon>
        <taxon>Desulfurococcales</taxon>
        <taxon>Desulfurococcaceae</taxon>
        <taxon>Ignisphaera</taxon>
    </lineage>
</organism>
<dbReference type="InterPro" id="IPR020568">
    <property type="entry name" value="Ribosomal_Su5_D2-typ_SF"/>
</dbReference>
<dbReference type="GO" id="GO:0006508">
    <property type="term" value="P:proteolysis"/>
    <property type="evidence" value="ECO:0007669"/>
    <property type="project" value="InterPro"/>
</dbReference>
<dbReference type="GO" id="GO:0030163">
    <property type="term" value="P:protein catabolic process"/>
    <property type="evidence" value="ECO:0007669"/>
    <property type="project" value="InterPro"/>
</dbReference>
<dbReference type="GO" id="GO:0016020">
    <property type="term" value="C:membrane"/>
    <property type="evidence" value="ECO:0007669"/>
    <property type="project" value="UniProtKB-SubCell"/>
</dbReference>
<dbReference type="AlphaFoldDB" id="A0A832YY84"/>
<accession>A0A832YY84</accession>
<dbReference type="GO" id="GO:0005524">
    <property type="term" value="F:ATP binding"/>
    <property type="evidence" value="ECO:0007669"/>
    <property type="project" value="InterPro"/>
</dbReference>
<feature type="domain" description="Lon proteolytic" evidence="2">
    <location>
        <begin position="115"/>
        <end position="235"/>
    </location>
</feature>
<dbReference type="Pfam" id="PF05362">
    <property type="entry name" value="Lon_C"/>
    <property type="match status" value="1"/>
</dbReference>
<proteinExistence type="predicted"/>
<reference evidence="3" key="1">
    <citation type="journal article" date="2020" name="ISME J.">
        <title>Gammaproteobacteria mediating utilization of methyl-, sulfur- and petroleum organic compounds in deep ocean hydrothermal plumes.</title>
        <authorList>
            <person name="Zhou Z."/>
            <person name="Liu Y."/>
            <person name="Pan J."/>
            <person name="Cron B.R."/>
            <person name="Toner B.M."/>
            <person name="Anantharaman K."/>
            <person name="Breier J.A."/>
            <person name="Dick G.J."/>
            <person name="Li M."/>
        </authorList>
    </citation>
    <scope>NUCLEOTIDE SEQUENCE</scope>
    <source>
        <strain evidence="3">SZUA-1435</strain>
    </source>
</reference>
<dbReference type="EMBL" id="DQTV01000093">
    <property type="protein sequence ID" value="HIP57393.1"/>
    <property type="molecule type" value="Genomic_DNA"/>
</dbReference>
<dbReference type="PROSITE" id="PS51786">
    <property type="entry name" value="LON_PROTEOLYTIC"/>
    <property type="match status" value="1"/>
</dbReference>
<evidence type="ECO:0000259" key="2">
    <source>
        <dbReference type="PROSITE" id="PS51786"/>
    </source>
</evidence>
<dbReference type="SUPFAM" id="SSF54211">
    <property type="entry name" value="Ribosomal protein S5 domain 2-like"/>
    <property type="match status" value="1"/>
</dbReference>
<evidence type="ECO:0000313" key="4">
    <source>
        <dbReference type="Proteomes" id="UP000605805"/>
    </source>
</evidence>
<sequence>MRRRYPYAFLALILTAFTILSPIPHTHSLKDSSRHMIIVAVEPTATGGYRGVSADLYVRVVCPGSGHVYVETSPLTHIDTQASARVAAMVASMVAGIDFTYCDYFVSIKAPTPIIGGPSASAAMAVAFAAALLDIPLNQSVVMTGMVMPDGSIGPVGGVAEKLEAAAKRGAKLFLVPYGQIYAVKYVVEVRQGPNYVSKIVKPVLVDLRKLGEKLGVKVIEVASVFDALSIASNGLYRPPKTMSLREIANRYLPAVKPILHKWIEYEIEELKNVRSRITTLLRGYGVPLVLSPVINELNRSMISAVTRG</sequence>
<dbReference type="PANTHER" id="PTHR10046">
    <property type="entry name" value="ATP DEPENDENT LON PROTEASE FAMILY MEMBER"/>
    <property type="match status" value="1"/>
</dbReference>
<dbReference type="InterPro" id="IPR027065">
    <property type="entry name" value="Lon_Prtase"/>
</dbReference>
<name>A0A832YY84_9CREN</name>